<dbReference type="PANTHER" id="PTHR14758">
    <property type="entry name" value="AGAP005440-PA"/>
    <property type="match status" value="1"/>
</dbReference>
<dbReference type="InterPro" id="IPR025740">
    <property type="entry name" value="FAM110"/>
</dbReference>
<dbReference type="EMBL" id="CAJOBC010004138">
    <property type="protein sequence ID" value="CAF3816129.1"/>
    <property type="molecule type" value="Genomic_DNA"/>
</dbReference>
<name>A0A814K508_9BILA</name>
<dbReference type="PANTHER" id="PTHR14758:SF1">
    <property type="entry name" value="CENTROSOME-ASSOCIATED FAM110 C-TERMINAL DOMAIN-CONTAINING PROTEIN"/>
    <property type="match status" value="1"/>
</dbReference>
<proteinExistence type="inferred from homology"/>
<dbReference type="OrthoDB" id="10028183at2759"/>
<dbReference type="EMBL" id="CAJNOK010007569">
    <property type="protein sequence ID" value="CAF1038166.1"/>
    <property type="molecule type" value="Genomic_DNA"/>
</dbReference>
<comment type="caution">
    <text evidence="5">The sequence shown here is derived from an EMBL/GenBank/DDBJ whole genome shotgun (WGS) entry which is preliminary data.</text>
</comment>
<dbReference type="Proteomes" id="UP000663829">
    <property type="component" value="Unassembled WGS sequence"/>
</dbReference>
<sequence>MVDSQAETRQEQQPKTVTSSSNNKCRSLLHLNNSKYRDFSKGYENDEDSFPIDFIIPRLQQQQQQTINIVTIDALLNLPSKQNITTFHKTLAGTDISSLHCKSAAEFGRFCDRMGIDKSPLYKVTTSVGDTKFESISVLSLDRRTLTDQSNDSDLEEGTTPTQQLQSTVERNAKVIKWLSNIKKAN</sequence>
<dbReference type="AlphaFoldDB" id="A0A814K508"/>
<evidence type="ECO:0000313" key="5">
    <source>
        <dbReference type="EMBL" id="CAF1046285.1"/>
    </source>
</evidence>
<organism evidence="5 8">
    <name type="scientific">Didymodactylos carnosus</name>
    <dbReference type="NCBI Taxonomy" id="1234261"/>
    <lineage>
        <taxon>Eukaryota</taxon>
        <taxon>Metazoa</taxon>
        <taxon>Spiralia</taxon>
        <taxon>Gnathifera</taxon>
        <taxon>Rotifera</taxon>
        <taxon>Eurotatoria</taxon>
        <taxon>Bdelloidea</taxon>
        <taxon>Philodinida</taxon>
        <taxon>Philodinidae</taxon>
        <taxon>Didymodactylos</taxon>
    </lineage>
</organism>
<evidence type="ECO:0000256" key="2">
    <source>
        <dbReference type="SAM" id="MobiDB-lite"/>
    </source>
</evidence>
<evidence type="ECO:0000259" key="3">
    <source>
        <dbReference type="Pfam" id="PF14160"/>
    </source>
</evidence>
<accession>A0A814K508</accession>
<dbReference type="Proteomes" id="UP000682733">
    <property type="component" value="Unassembled WGS sequence"/>
</dbReference>
<reference evidence="5" key="1">
    <citation type="submission" date="2021-02" db="EMBL/GenBank/DDBJ databases">
        <authorList>
            <person name="Nowell W R."/>
        </authorList>
    </citation>
    <scope>NUCLEOTIDE SEQUENCE</scope>
</reference>
<feature type="compositionally biased region" description="Polar residues" evidence="2">
    <location>
        <begin position="13"/>
        <end position="23"/>
    </location>
</feature>
<gene>
    <name evidence="5" type="ORF">GPM918_LOCUS16044</name>
    <name evidence="4" type="ORF">OVA965_LOCUS16341</name>
    <name evidence="7" type="ORF">SRO942_LOCUS16044</name>
    <name evidence="6" type="ORF">TMI583_LOCUS16351</name>
</gene>
<keyword evidence="8" id="KW-1185">Reference proteome</keyword>
<evidence type="ECO:0000313" key="4">
    <source>
        <dbReference type="EMBL" id="CAF1038166.1"/>
    </source>
</evidence>
<evidence type="ECO:0000313" key="8">
    <source>
        <dbReference type="Proteomes" id="UP000663829"/>
    </source>
</evidence>
<feature type="region of interest" description="Disordered" evidence="2">
    <location>
        <begin position="1"/>
        <end position="23"/>
    </location>
</feature>
<dbReference type="Proteomes" id="UP000677228">
    <property type="component" value="Unassembled WGS sequence"/>
</dbReference>
<dbReference type="Proteomes" id="UP000681722">
    <property type="component" value="Unassembled WGS sequence"/>
</dbReference>
<dbReference type="EMBL" id="CAJNOQ010004138">
    <property type="protein sequence ID" value="CAF1046285.1"/>
    <property type="molecule type" value="Genomic_DNA"/>
</dbReference>
<dbReference type="InterPro" id="IPR025741">
    <property type="entry name" value="FAM110_C"/>
</dbReference>
<comment type="similarity">
    <text evidence="1">Belongs to the FAM110 family.</text>
</comment>
<evidence type="ECO:0000313" key="7">
    <source>
        <dbReference type="EMBL" id="CAF3816129.1"/>
    </source>
</evidence>
<dbReference type="EMBL" id="CAJOBA010007581">
    <property type="protein sequence ID" value="CAF3806339.1"/>
    <property type="molecule type" value="Genomic_DNA"/>
</dbReference>
<feature type="compositionally biased region" description="Basic and acidic residues" evidence="2">
    <location>
        <begin position="1"/>
        <end position="12"/>
    </location>
</feature>
<dbReference type="Pfam" id="PF14160">
    <property type="entry name" value="FAM110_C"/>
    <property type="match status" value="1"/>
</dbReference>
<evidence type="ECO:0000313" key="6">
    <source>
        <dbReference type="EMBL" id="CAF3806339.1"/>
    </source>
</evidence>
<feature type="domain" description="Centrosome-associated FAM110 C-terminal" evidence="3">
    <location>
        <begin position="95"/>
        <end position="185"/>
    </location>
</feature>
<evidence type="ECO:0000256" key="1">
    <source>
        <dbReference type="ARBA" id="ARBA00010576"/>
    </source>
</evidence>
<protein>
    <recommendedName>
        <fullName evidence="3">Centrosome-associated FAM110 C-terminal domain-containing protein</fullName>
    </recommendedName>
</protein>